<dbReference type="KEGG" id="caby:Cabys_420"/>
<evidence type="ECO:0000313" key="1">
    <source>
        <dbReference type="EMBL" id="APF17171.1"/>
    </source>
</evidence>
<proteinExistence type="predicted"/>
<accession>A0A1J1C3A9</accession>
<evidence type="ECO:0000313" key="2">
    <source>
        <dbReference type="Proteomes" id="UP000183868"/>
    </source>
</evidence>
<gene>
    <name evidence="1" type="ORF">Cabys_420</name>
</gene>
<reference evidence="1 2" key="1">
    <citation type="submission" date="2016-11" db="EMBL/GenBank/DDBJ databases">
        <title>Genomic analysis of Caldithrix abyssi and proposal of a novel bacterial phylum Caldithrichaeota.</title>
        <authorList>
            <person name="Kublanov I."/>
            <person name="Sigalova O."/>
            <person name="Gavrilov S."/>
            <person name="Lebedinsky A."/>
            <person name="Ivanova N."/>
            <person name="Daum C."/>
            <person name="Reddy T."/>
            <person name="Klenk H.P."/>
            <person name="Goker M."/>
            <person name="Reva O."/>
            <person name="Miroshnichenko M."/>
            <person name="Kyprides N."/>
            <person name="Woyke T."/>
            <person name="Gelfand M."/>
        </authorList>
    </citation>
    <scope>NUCLEOTIDE SEQUENCE [LARGE SCALE GENOMIC DNA]</scope>
    <source>
        <strain evidence="1 2">LF13</strain>
    </source>
</reference>
<name>A0A1J1C3A9_CALAY</name>
<protein>
    <submittedName>
        <fullName evidence="1">Uncharacterized protein</fullName>
    </submittedName>
</protein>
<dbReference type="Proteomes" id="UP000183868">
    <property type="component" value="Chromosome"/>
</dbReference>
<dbReference type="AlphaFoldDB" id="A0A1J1C3A9"/>
<dbReference type="EMBL" id="CP018099">
    <property type="protein sequence ID" value="APF17171.1"/>
    <property type="molecule type" value="Genomic_DNA"/>
</dbReference>
<sequence length="54" mass="6501">MVYCFYKILNRNFVIFLTESISAKANQLYLKRINFNLLSFLFNHKFPPPPRNFA</sequence>
<organism evidence="1 2">
    <name type="scientific">Caldithrix abyssi DSM 13497</name>
    <dbReference type="NCBI Taxonomy" id="880073"/>
    <lineage>
        <taxon>Bacteria</taxon>
        <taxon>Pseudomonadati</taxon>
        <taxon>Calditrichota</taxon>
        <taxon>Calditrichia</taxon>
        <taxon>Calditrichales</taxon>
        <taxon>Calditrichaceae</taxon>
        <taxon>Caldithrix</taxon>
    </lineage>
</organism>